<dbReference type="Proteomes" id="UP001497457">
    <property type="component" value="Chromosome 21rd"/>
</dbReference>
<sequence>MQPASMETRQTTVAAAAPLAALPDDVLEDILGRLPARSLAASRQVCKAWRDIVDNRRLLLRLRRLLPHSLHGFFVNYVDHGRAHFFARPTPAAAAAAGTRIDGEFSFIEPEQAYSPKEVADHCNGLVLYWDDHKCNLYMCNPTTQRLSLSDGKYRVIKSPVDRAECYKGVQSFIGRSEKGVYFASIHIRRLRVWILKECPDQTEWILKHDRVLKPDDWWGVVCLDGYYQVQCNGPWILDDYYDNGKRGRNVDWSSDDDDIIYTVDWEENDNKQDMYPQSFHFLGFHPYKEVIFLAAIDVVVAYHWNTLKVQFLGLLSPNEYNHGVYDSFVYTPCYDTRHRG</sequence>
<dbReference type="PANTHER" id="PTHR34591:SF43">
    <property type="entry name" value="F-BOX DOMAIN-CONTAINING PROTEIN"/>
    <property type="match status" value="1"/>
</dbReference>
<keyword evidence="3" id="KW-1185">Reference proteome</keyword>
<dbReference type="Pfam" id="PF00646">
    <property type="entry name" value="F-box"/>
    <property type="match status" value="1"/>
</dbReference>
<reference evidence="2 3" key="2">
    <citation type="submission" date="2024-10" db="EMBL/GenBank/DDBJ databases">
        <authorList>
            <person name="Ryan C."/>
        </authorList>
    </citation>
    <scope>NUCLEOTIDE SEQUENCE [LARGE SCALE GENOMIC DNA]</scope>
</reference>
<organism evidence="2 3">
    <name type="scientific">Urochloa decumbens</name>
    <dbReference type="NCBI Taxonomy" id="240449"/>
    <lineage>
        <taxon>Eukaryota</taxon>
        <taxon>Viridiplantae</taxon>
        <taxon>Streptophyta</taxon>
        <taxon>Embryophyta</taxon>
        <taxon>Tracheophyta</taxon>
        <taxon>Spermatophyta</taxon>
        <taxon>Magnoliopsida</taxon>
        <taxon>Liliopsida</taxon>
        <taxon>Poales</taxon>
        <taxon>Poaceae</taxon>
        <taxon>PACMAD clade</taxon>
        <taxon>Panicoideae</taxon>
        <taxon>Panicodae</taxon>
        <taxon>Paniceae</taxon>
        <taxon>Melinidinae</taxon>
        <taxon>Urochloa</taxon>
    </lineage>
</organism>
<dbReference type="SMART" id="SM00256">
    <property type="entry name" value="FBOX"/>
    <property type="match status" value="1"/>
</dbReference>
<name>A0ABC9AGA9_9POAL</name>
<evidence type="ECO:0000259" key="1">
    <source>
        <dbReference type="PROSITE" id="PS50181"/>
    </source>
</evidence>
<dbReference type="EMBL" id="OZ075131">
    <property type="protein sequence ID" value="CAL4978950.1"/>
    <property type="molecule type" value="Genomic_DNA"/>
</dbReference>
<proteinExistence type="predicted"/>
<reference evidence="3" key="1">
    <citation type="submission" date="2024-06" db="EMBL/GenBank/DDBJ databases">
        <authorList>
            <person name="Ryan C."/>
        </authorList>
    </citation>
    <scope>NUCLEOTIDE SEQUENCE [LARGE SCALE GENOMIC DNA]</scope>
</reference>
<gene>
    <name evidence="2" type="ORF">URODEC1_LOCUS55037</name>
</gene>
<dbReference type="InterPro" id="IPR036047">
    <property type="entry name" value="F-box-like_dom_sf"/>
</dbReference>
<evidence type="ECO:0000313" key="3">
    <source>
        <dbReference type="Proteomes" id="UP001497457"/>
    </source>
</evidence>
<dbReference type="Gene3D" id="1.20.1280.50">
    <property type="match status" value="1"/>
</dbReference>
<dbReference type="PANTHER" id="PTHR34591">
    <property type="entry name" value="OS03G0653100 PROTEIN-RELATED"/>
    <property type="match status" value="1"/>
</dbReference>
<accession>A0ABC9AGA9</accession>
<dbReference type="AlphaFoldDB" id="A0ABC9AGA9"/>
<dbReference type="SUPFAM" id="SSF81383">
    <property type="entry name" value="F-box domain"/>
    <property type="match status" value="1"/>
</dbReference>
<feature type="domain" description="F-box" evidence="1">
    <location>
        <begin position="16"/>
        <end position="62"/>
    </location>
</feature>
<dbReference type="PROSITE" id="PS50181">
    <property type="entry name" value="FBOX"/>
    <property type="match status" value="1"/>
</dbReference>
<protein>
    <recommendedName>
        <fullName evidence="1">F-box domain-containing protein</fullName>
    </recommendedName>
</protein>
<dbReference type="InterPro" id="IPR001810">
    <property type="entry name" value="F-box_dom"/>
</dbReference>
<evidence type="ECO:0000313" key="2">
    <source>
        <dbReference type="EMBL" id="CAL4978950.1"/>
    </source>
</evidence>